<name>A0A5B7EN52_PORTR</name>
<keyword evidence="2" id="KW-0732">Signal</keyword>
<evidence type="ECO:0000313" key="3">
    <source>
        <dbReference type="EMBL" id="MPC36070.1"/>
    </source>
</evidence>
<organism evidence="3 4">
    <name type="scientific">Portunus trituberculatus</name>
    <name type="common">Swimming crab</name>
    <name type="synonym">Neptunus trituberculatus</name>
    <dbReference type="NCBI Taxonomy" id="210409"/>
    <lineage>
        <taxon>Eukaryota</taxon>
        <taxon>Metazoa</taxon>
        <taxon>Ecdysozoa</taxon>
        <taxon>Arthropoda</taxon>
        <taxon>Crustacea</taxon>
        <taxon>Multicrustacea</taxon>
        <taxon>Malacostraca</taxon>
        <taxon>Eumalacostraca</taxon>
        <taxon>Eucarida</taxon>
        <taxon>Decapoda</taxon>
        <taxon>Pleocyemata</taxon>
        <taxon>Brachyura</taxon>
        <taxon>Eubrachyura</taxon>
        <taxon>Portunoidea</taxon>
        <taxon>Portunidae</taxon>
        <taxon>Portuninae</taxon>
        <taxon>Portunus</taxon>
    </lineage>
</organism>
<keyword evidence="4" id="KW-1185">Reference proteome</keyword>
<comment type="caution">
    <text evidence="3">The sequence shown here is derived from an EMBL/GenBank/DDBJ whole genome shotgun (WGS) entry which is preliminary data.</text>
</comment>
<evidence type="ECO:0000256" key="2">
    <source>
        <dbReference type="SAM" id="SignalP"/>
    </source>
</evidence>
<sequence>MATFTLFLPLLFSAKGESLTQDPKATAVPSPNPGDPDTRPPGNVHQAASFHRAGLRSGDACGWPQVTRVSPILALYPLERSRRDPKLKWLAPPLCLLPFVKNGFRMHQEDNEPEWWRHLPTSTSCATK</sequence>
<accession>A0A5B7EN52</accession>
<dbReference type="AlphaFoldDB" id="A0A5B7EN52"/>
<dbReference type="EMBL" id="VSRR010003420">
    <property type="protein sequence ID" value="MPC36070.1"/>
    <property type="molecule type" value="Genomic_DNA"/>
</dbReference>
<feature type="chain" id="PRO_5023019984" evidence="2">
    <location>
        <begin position="19"/>
        <end position="128"/>
    </location>
</feature>
<protein>
    <submittedName>
        <fullName evidence="3">Uncharacterized protein</fullName>
    </submittedName>
</protein>
<proteinExistence type="predicted"/>
<evidence type="ECO:0000256" key="1">
    <source>
        <dbReference type="SAM" id="MobiDB-lite"/>
    </source>
</evidence>
<feature type="signal peptide" evidence="2">
    <location>
        <begin position="1"/>
        <end position="18"/>
    </location>
</feature>
<evidence type="ECO:0000313" key="4">
    <source>
        <dbReference type="Proteomes" id="UP000324222"/>
    </source>
</evidence>
<gene>
    <name evidence="3" type="ORF">E2C01_029517</name>
</gene>
<reference evidence="3 4" key="1">
    <citation type="submission" date="2019-05" db="EMBL/GenBank/DDBJ databases">
        <title>Another draft genome of Portunus trituberculatus and its Hox gene families provides insights of decapod evolution.</title>
        <authorList>
            <person name="Jeong J.-H."/>
            <person name="Song I."/>
            <person name="Kim S."/>
            <person name="Choi T."/>
            <person name="Kim D."/>
            <person name="Ryu S."/>
            <person name="Kim W."/>
        </authorList>
    </citation>
    <scope>NUCLEOTIDE SEQUENCE [LARGE SCALE GENOMIC DNA]</scope>
    <source>
        <tissue evidence="3">Muscle</tissue>
    </source>
</reference>
<feature type="region of interest" description="Disordered" evidence="1">
    <location>
        <begin position="18"/>
        <end position="49"/>
    </location>
</feature>
<dbReference type="Proteomes" id="UP000324222">
    <property type="component" value="Unassembled WGS sequence"/>
</dbReference>